<evidence type="ECO:0000256" key="2">
    <source>
        <dbReference type="SAM" id="MobiDB-lite"/>
    </source>
</evidence>
<proteinExistence type="predicted"/>
<evidence type="ECO:0000256" key="1">
    <source>
        <dbReference type="SAM" id="Coils"/>
    </source>
</evidence>
<feature type="compositionally biased region" description="Polar residues" evidence="2">
    <location>
        <begin position="1"/>
        <end position="17"/>
    </location>
</feature>
<protein>
    <recommendedName>
        <fullName evidence="5">SWI5-dependent HO expression protein 3</fullName>
    </recommendedName>
</protein>
<feature type="compositionally biased region" description="Low complexity" evidence="2">
    <location>
        <begin position="31"/>
        <end position="40"/>
    </location>
</feature>
<feature type="region of interest" description="Disordered" evidence="2">
    <location>
        <begin position="1"/>
        <end position="48"/>
    </location>
</feature>
<feature type="region of interest" description="Disordered" evidence="2">
    <location>
        <begin position="331"/>
        <end position="359"/>
    </location>
</feature>
<feature type="compositionally biased region" description="Basic and acidic residues" evidence="2">
    <location>
        <begin position="139"/>
        <end position="149"/>
    </location>
</feature>
<feature type="region of interest" description="Disordered" evidence="2">
    <location>
        <begin position="478"/>
        <end position="499"/>
    </location>
</feature>
<keyword evidence="1" id="KW-0175">Coiled coil</keyword>
<name>A0A5C3M2S4_9AGAR</name>
<evidence type="ECO:0000313" key="4">
    <source>
        <dbReference type="Proteomes" id="UP000308652"/>
    </source>
</evidence>
<sequence>MYPSSSDNSYPATSPSPRLSPIKYSRERSTSRPSSRTSLRAHSPSFSLDDPVAVRNQVSTLKHTIRHQQAQLHSLENIIRIGPRPYSTDLLDDNNMASTSTSPPSAFASPTATSTKVKRRSSYDVLQNLAGPESSLPLPRRDGIEENGIREGIPMNFGANPASPTSYKRVSSPTRTLSRIPVASVGNARALADEGQPPTQRPSPSGSTSKLSPIDPDSSIASSSSLIPPPSPNRRISLTPGGTTKVLADLQTGVVNARNALENTKAQLRLSQRSVAQLTRQTEDLKEGRERLRLENEGLNNVVARKERLLQEVLERARKAETEATVLKSQLKSETSTSKKALREMEASLSESTALSQKSEREYITLRDSMKGLIESWKQDTDRLREEMRKREEKLKAEAESVGKKYRLLVEEVKGVQGDRDQVKKLKEEDKKKGEEVEEMWKEEIERMKGEVARSARESEEANKTAKHLAEELARLRRLMQRAGRRSSSSPIPEEDAPP</sequence>
<organism evidence="3 4">
    <name type="scientific">Crucibulum laeve</name>
    <dbReference type="NCBI Taxonomy" id="68775"/>
    <lineage>
        <taxon>Eukaryota</taxon>
        <taxon>Fungi</taxon>
        <taxon>Dikarya</taxon>
        <taxon>Basidiomycota</taxon>
        <taxon>Agaricomycotina</taxon>
        <taxon>Agaricomycetes</taxon>
        <taxon>Agaricomycetidae</taxon>
        <taxon>Agaricales</taxon>
        <taxon>Agaricineae</taxon>
        <taxon>Nidulariaceae</taxon>
        <taxon>Crucibulum</taxon>
    </lineage>
</organism>
<dbReference type="Proteomes" id="UP000308652">
    <property type="component" value="Unassembled WGS sequence"/>
</dbReference>
<dbReference type="EMBL" id="ML213598">
    <property type="protein sequence ID" value="TFK39709.1"/>
    <property type="molecule type" value="Genomic_DNA"/>
</dbReference>
<accession>A0A5C3M2S4</accession>
<feature type="compositionally biased region" description="Low complexity" evidence="2">
    <location>
        <begin position="97"/>
        <end position="115"/>
    </location>
</feature>
<evidence type="ECO:0008006" key="5">
    <source>
        <dbReference type="Google" id="ProtNLM"/>
    </source>
</evidence>
<dbReference type="OrthoDB" id="6088208at2759"/>
<dbReference type="AlphaFoldDB" id="A0A5C3M2S4"/>
<reference evidence="3 4" key="1">
    <citation type="journal article" date="2019" name="Nat. Ecol. Evol.">
        <title>Megaphylogeny resolves global patterns of mushroom evolution.</title>
        <authorList>
            <person name="Varga T."/>
            <person name="Krizsan K."/>
            <person name="Foldi C."/>
            <person name="Dima B."/>
            <person name="Sanchez-Garcia M."/>
            <person name="Sanchez-Ramirez S."/>
            <person name="Szollosi G.J."/>
            <person name="Szarkandi J.G."/>
            <person name="Papp V."/>
            <person name="Albert L."/>
            <person name="Andreopoulos W."/>
            <person name="Angelini C."/>
            <person name="Antonin V."/>
            <person name="Barry K.W."/>
            <person name="Bougher N.L."/>
            <person name="Buchanan P."/>
            <person name="Buyck B."/>
            <person name="Bense V."/>
            <person name="Catcheside P."/>
            <person name="Chovatia M."/>
            <person name="Cooper J."/>
            <person name="Damon W."/>
            <person name="Desjardin D."/>
            <person name="Finy P."/>
            <person name="Geml J."/>
            <person name="Haridas S."/>
            <person name="Hughes K."/>
            <person name="Justo A."/>
            <person name="Karasinski D."/>
            <person name="Kautmanova I."/>
            <person name="Kiss B."/>
            <person name="Kocsube S."/>
            <person name="Kotiranta H."/>
            <person name="LaButti K.M."/>
            <person name="Lechner B.E."/>
            <person name="Liimatainen K."/>
            <person name="Lipzen A."/>
            <person name="Lukacs Z."/>
            <person name="Mihaltcheva S."/>
            <person name="Morgado L.N."/>
            <person name="Niskanen T."/>
            <person name="Noordeloos M.E."/>
            <person name="Ohm R.A."/>
            <person name="Ortiz-Santana B."/>
            <person name="Ovrebo C."/>
            <person name="Racz N."/>
            <person name="Riley R."/>
            <person name="Savchenko A."/>
            <person name="Shiryaev A."/>
            <person name="Soop K."/>
            <person name="Spirin V."/>
            <person name="Szebenyi C."/>
            <person name="Tomsovsky M."/>
            <person name="Tulloss R.E."/>
            <person name="Uehling J."/>
            <person name="Grigoriev I.V."/>
            <person name="Vagvolgyi C."/>
            <person name="Papp T."/>
            <person name="Martin F.M."/>
            <person name="Miettinen O."/>
            <person name="Hibbett D.S."/>
            <person name="Nagy L.G."/>
        </authorList>
    </citation>
    <scope>NUCLEOTIDE SEQUENCE [LARGE SCALE GENOMIC DNA]</scope>
    <source>
        <strain evidence="3 4">CBS 166.37</strain>
    </source>
</reference>
<feature type="compositionally biased region" description="Polar residues" evidence="2">
    <location>
        <begin position="162"/>
        <end position="177"/>
    </location>
</feature>
<gene>
    <name evidence="3" type="ORF">BDQ12DRAFT_681071</name>
</gene>
<dbReference type="STRING" id="68775.A0A5C3M2S4"/>
<feature type="region of interest" description="Disordered" evidence="2">
    <location>
        <begin position="89"/>
        <end position="240"/>
    </location>
</feature>
<feature type="coiled-coil region" evidence="1">
    <location>
        <begin position="247"/>
        <end position="330"/>
    </location>
</feature>
<evidence type="ECO:0000313" key="3">
    <source>
        <dbReference type="EMBL" id="TFK39709.1"/>
    </source>
</evidence>
<keyword evidence="4" id="KW-1185">Reference proteome</keyword>
<feature type="coiled-coil region" evidence="1">
    <location>
        <begin position="374"/>
        <end position="405"/>
    </location>
</feature>
<feature type="compositionally biased region" description="Low complexity" evidence="2">
    <location>
        <begin position="211"/>
        <end position="226"/>
    </location>
</feature>